<feature type="domain" description="LysM" evidence="2">
    <location>
        <begin position="181"/>
        <end position="229"/>
    </location>
</feature>
<dbReference type="Gene3D" id="2.70.70.10">
    <property type="entry name" value="Glucose Permease (Domain IIA)"/>
    <property type="match status" value="1"/>
</dbReference>
<name>A0A0G0USQ9_9BACT</name>
<evidence type="ECO:0000313" key="3">
    <source>
        <dbReference type="EMBL" id="KKR91794.1"/>
    </source>
</evidence>
<dbReference type="PATRIC" id="fig|1618555.3.peg.591"/>
<dbReference type="CDD" id="cd12797">
    <property type="entry name" value="M23_peptidase"/>
    <property type="match status" value="1"/>
</dbReference>
<dbReference type="PROSITE" id="PS51782">
    <property type="entry name" value="LYSM"/>
    <property type="match status" value="2"/>
</dbReference>
<dbReference type="SMART" id="SM00257">
    <property type="entry name" value="LysM"/>
    <property type="match status" value="2"/>
</dbReference>
<feature type="domain" description="LysM" evidence="2">
    <location>
        <begin position="132"/>
        <end position="175"/>
    </location>
</feature>
<keyword evidence="1" id="KW-0472">Membrane</keyword>
<proteinExistence type="predicted"/>
<keyword evidence="1" id="KW-0812">Transmembrane</keyword>
<dbReference type="InterPro" id="IPR016047">
    <property type="entry name" value="M23ase_b-sheet_dom"/>
</dbReference>
<reference evidence="3 4" key="1">
    <citation type="journal article" date="2015" name="Nature">
        <title>rRNA introns, odd ribosomes, and small enigmatic genomes across a large radiation of phyla.</title>
        <authorList>
            <person name="Brown C.T."/>
            <person name="Hug L.A."/>
            <person name="Thomas B.C."/>
            <person name="Sharon I."/>
            <person name="Castelle C.J."/>
            <person name="Singh A."/>
            <person name="Wilkins M.J."/>
            <person name="Williams K.H."/>
            <person name="Banfield J.F."/>
        </authorList>
    </citation>
    <scope>NUCLEOTIDE SEQUENCE [LARGE SCALE GENOMIC DNA]</scope>
</reference>
<feature type="transmembrane region" description="Helical" evidence="1">
    <location>
        <begin position="71"/>
        <end position="91"/>
    </location>
</feature>
<keyword evidence="1" id="KW-1133">Transmembrane helix</keyword>
<dbReference type="PANTHER" id="PTHR21666:SF270">
    <property type="entry name" value="MUREIN HYDROLASE ACTIVATOR ENVC"/>
    <property type="match status" value="1"/>
</dbReference>
<dbReference type="InterPro" id="IPR036779">
    <property type="entry name" value="LysM_dom_sf"/>
</dbReference>
<dbReference type="CDD" id="cd00118">
    <property type="entry name" value="LysM"/>
    <property type="match status" value="2"/>
</dbReference>
<dbReference type="SUPFAM" id="SSF51261">
    <property type="entry name" value="Duplicated hybrid motif"/>
    <property type="match status" value="1"/>
</dbReference>
<dbReference type="GO" id="GO:0004222">
    <property type="term" value="F:metalloendopeptidase activity"/>
    <property type="evidence" value="ECO:0007669"/>
    <property type="project" value="TreeGrafter"/>
</dbReference>
<evidence type="ECO:0000313" key="4">
    <source>
        <dbReference type="Proteomes" id="UP000034676"/>
    </source>
</evidence>
<dbReference type="AlphaFoldDB" id="A0A0G0USQ9"/>
<dbReference type="Proteomes" id="UP000034676">
    <property type="component" value="Unassembled WGS sequence"/>
</dbReference>
<dbReference type="SUPFAM" id="SSF54106">
    <property type="entry name" value="LysM domain"/>
    <property type="match status" value="2"/>
</dbReference>
<dbReference type="EMBL" id="LCAO01000007">
    <property type="protein sequence ID" value="KKR91794.1"/>
    <property type="molecule type" value="Genomic_DNA"/>
</dbReference>
<evidence type="ECO:0000256" key="1">
    <source>
        <dbReference type="SAM" id="Phobius"/>
    </source>
</evidence>
<dbReference type="Gene3D" id="3.10.350.10">
    <property type="entry name" value="LysM domain"/>
    <property type="match status" value="2"/>
</dbReference>
<dbReference type="Pfam" id="PF01476">
    <property type="entry name" value="LysM"/>
    <property type="match status" value="2"/>
</dbReference>
<dbReference type="PANTHER" id="PTHR21666">
    <property type="entry name" value="PEPTIDASE-RELATED"/>
    <property type="match status" value="1"/>
</dbReference>
<dbReference type="InterPro" id="IPR050570">
    <property type="entry name" value="Cell_wall_metabolism_enzyme"/>
</dbReference>
<protein>
    <submittedName>
        <fullName evidence="3">Peptidase M23 family protein</fullName>
    </submittedName>
</protein>
<comment type="caution">
    <text evidence="3">The sequence shown here is derived from an EMBL/GenBank/DDBJ whole genome shotgun (WGS) entry which is preliminary data.</text>
</comment>
<accession>A0A0G0USQ9</accession>
<dbReference type="InterPro" id="IPR011055">
    <property type="entry name" value="Dup_hybrid_motif"/>
</dbReference>
<sequence length="378" mass="41136">MKKFLPELSLMLSKLTDPDFYNLTISEFRHFVSFLKIYFKDKILIFSEGFEGSKNTMVRSVLIKRGKRNRLFLHLAAMAVLTAGAIVSPFISDANFFGENQNLTFAQGTDSSIATVDVFNTETSEKPRDKIITYRVQNGDTISTIAKRFGISEETVKWANDLRSDSITAGDELEILPVTGMAHKVIRGDTVYSIAKKYGAQAQAIADFPFNDFANPQTFSLVEGQILIVPEGVKPEEAPKIVRRQYIASGPATIFSGGFTWPVRGTINQSFSWYHKALDIGAELGSPVIAGQSGVASEVFNGGWNGGYGTHVIISGDNGYSTLYAHMSATNVAPGDPVVAGKTVIGWVGLTGRTTGPHLHWEVRGGAPGFLNPLTVVQ</sequence>
<dbReference type="Pfam" id="PF01551">
    <property type="entry name" value="Peptidase_M23"/>
    <property type="match status" value="1"/>
</dbReference>
<gene>
    <name evidence="3" type="ORF">UU42_C0007G0011</name>
</gene>
<evidence type="ECO:0000259" key="2">
    <source>
        <dbReference type="PROSITE" id="PS51782"/>
    </source>
</evidence>
<dbReference type="InterPro" id="IPR018392">
    <property type="entry name" value="LysM"/>
</dbReference>
<organism evidence="3 4">
    <name type="scientific">Candidatus Woesebacteria bacterium GW2011_GWA1_41_13b</name>
    <dbReference type="NCBI Taxonomy" id="1618555"/>
    <lineage>
        <taxon>Bacteria</taxon>
        <taxon>Candidatus Woeseibacteriota</taxon>
    </lineage>
</organism>